<dbReference type="AlphaFoldDB" id="A0A9W7GDQ3"/>
<dbReference type="PANTHER" id="PTHR21426:SF12">
    <property type="entry name" value="EXOCYST COMPLEX COMPONENT 8"/>
    <property type="match status" value="1"/>
</dbReference>
<gene>
    <name evidence="9" type="ORF">TrCOL_g2617</name>
</gene>
<feature type="compositionally biased region" description="Low complexity" evidence="7">
    <location>
        <begin position="8"/>
        <end position="21"/>
    </location>
</feature>
<dbReference type="GO" id="GO:0000145">
    <property type="term" value="C:exocyst"/>
    <property type="evidence" value="ECO:0007669"/>
    <property type="project" value="InterPro"/>
</dbReference>
<dbReference type="InterPro" id="IPR033961">
    <property type="entry name" value="Exo84"/>
</dbReference>
<dbReference type="Gene3D" id="2.30.29.30">
    <property type="entry name" value="Pleckstrin-homology domain (PH domain)/Phosphotyrosine-binding domain (PTB)"/>
    <property type="match status" value="1"/>
</dbReference>
<evidence type="ECO:0000313" key="10">
    <source>
        <dbReference type="Proteomes" id="UP001165065"/>
    </source>
</evidence>
<feature type="region of interest" description="Disordered" evidence="7">
    <location>
        <begin position="1"/>
        <end position="21"/>
    </location>
</feature>
<accession>A0A9W7GDQ3</accession>
<name>A0A9W7GDQ3_9STRA</name>
<evidence type="ECO:0000256" key="7">
    <source>
        <dbReference type="SAM" id="MobiDB-lite"/>
    </source>
</evidence>
<dbReference type="Pfam" id="PF00169">
    <property type="entry name" value="PH"/>
    <property type="match status" value="1"/>
</dbReference>
<evidence type="ECO:0000256" key="2">
    <source>
        <dbReference type="ARBA" id="ARBA00004624"/>
    </source>
</evidence>
<keyword evidence="5" id="KW-0813">Transport</keyword>
<protein>
    <recommendedName>
        <fullName evidence="4">Exocyst complex component 8</fullName>
    </recommendedName>
</protein>
<dbReference type="EMBL" id="BRYA01000190">
    <property type="protein sequence ID" value="GMI43229.1"/>
    <property type="molecule type" value="Genomic_DNA"/>
</dbReference>
<keyword evidence="6" id="KW-0268">Exocytosis</keyword>
<evidence type="ECO:0000256" key="1">
    <source>
        <dbReference type="ARBA" id="ARBA00002660"/>
    </source>
</evidence>
<dbReference type="SUPFAM" id="SSF74788">
    <property type="entry name" value="Cullin repeat-like"/>
    <property type="match status" value="1"/>
</dbReference>
<evidence type="ECO:0000256" key="3">
    <source>
        <dbReference type="ARBA" id="ARBA00007210"/>
    </source>
</evidence>
<dbReference type="Proteomes" id="UP001165065">
    <property type="component" value="Unassembled WGS sequence"/>
</dbReference>
<evidence type="ECO:0000256" key="6">
    <source>
        <dbReference type="ARBA" id="ARBA00022483"/>
    </source>
</evidence>
<comment type="caution">
    <text evidence="9">The sequence shown here is derived from an EMBL/GenBank/DDBJ whole genome shotgun (WGS) entry which is preliminary data.</text>
</comment>
<dbReference type="InterPro" id="IPR011993">
    <property type="entry name" value="PH-like_dom_sf"/>
</dbReference>
<dbReference type="GO" id="GO:0006887">
    <property type="term" value="P:exocytosis"/>
    <property type="evidence" value="ECO:0007669"/>
    <property type="project" value="UniProtKB-KW"/>
</dbReference>
<dbReference type="OrthoDB" id="10345331at2759"/>
<comment type="similarity">
    <text evidence="3">Belongs to the EXO84 family.</text>
</comment>
<dbReference type="SMART" id="SM00233">
    <property type="entry name" value="PH"/>
    <property type="match status" value="1"/>
</dbReference>
<dbReference type="PROSITE" id="PS50003">
    <property type="entry name" value="PH_DOMAIN"/>
    <property type="match status" value="1"/>
</dbReference>
<evidence type="ECO:0000259" key="8">
    <source>
        <dbReference type="PROSITE" id="PS50003"/>
    </source>
</evidence>
<reference evidence="10" key="1">
    <citation type="journal article" date="2023" name="Commun. Biol.">
        <title>Genome analysis of Parmales, the sister group of diatoms, reveals the evolutionary specialization of diatoms from phago-mixotrophs to photoautotrophs.</title>
        <authorList>
            <person name="Ban H."/>
            <person name="Sato S."/>
            <person name="Yoshikawa S."/>
            <person name="Yamada K."/>
            <person name="Nakamura Y."/>
            <person name="Ichinomiya M."/>
            <person name="Sato N."/>
            <person name="Blanc-Mathieu R."/>
            <person name="Endo H."/>
            <person name="Kuwata A."/>
            <person name="Ogata H."/>
        </authorList>
    </citation>
    <scope>NUCLEOTIDE SEQUENCE [LARGE SCALE GENOMIC DNA]</scope>
</reference>
<dbReference type="InterPro" id="IPR016159">
    <property type="entry name" value="Cullin_repeat-like_dom_sf"/>
</dbReference>
<dbReference type="PANTHER" id="PTHR21426">
    <property type="entry name" value="EXOCYST COMPLEX COMPONENT 8"/>
    <property type="match status" value="1"/>
</dbReference>
<evidence type="ECO:0000256" key="5">
    <source>
        <dbReference type="ARBA" id="ARBA00022448"/>
    </source>
</evidence>
<feature type="region of interest" description="Disordered" evidence="7">
    <location>
        <begin position="324"/>
        <end position="362"/>
    </location>
</feature>
<dbReference type="SUPFAM" id="SSF50729">
    <property type="entry name" value="PH domain-like"/>
    <property type="match status" value="1"/>
</dbReference>
<proteinExistence type="inferred from homology"/>
<organism evidence="9 10">
    <name type="scientific">Triparma columacea</name>
    <dbReference type="NCBI Taxonomy" id="722753"/>
    <lineage>
        <taxon>Eukaryota</taxon>
        <taxon>Sar</taxon>
        <taxon>Stramenopiles</taxon>
        <taxon>Ochrophyta</taxon>
        <taxon>Bolidophyceae</taxon>
        <taxon>Parmales</taxon>
        <taxon>Triparmaceae</taxon>
        <taxon>Triparma</taxon>
    </lineage>
</organism>
<dbReference type="GO" id="GO:0006893">
    <property type="term" value="P:Golgi to plasma membrane transport"/>
    <property type="evidence" value="ECO:0007669"/>
    <property type="project" value="TreeGrafter"/>
</dbReference>
<feature type="compositionally biased region" description="Acidic residues" evidence="7">
    <location>
        <begin position="332"/>
        <end position="355"/>
    </location>
</feature>
<comment type="function">
    <text evidence="1">Component of the exocyst complex involved in the docking of exocytic vesicles with fusion sites on the plasma membrane.</text>
</comment>
<dbReference type="InterPro" id="IPR001849">
    <property type="entry name" value="PH_domain"/>
</dbReference>
<evidence type="ECO:0000256" key="4">
    <source>
        <dbReference type="ARBA" id="ARBA00017509"/>
    </source>
</evidence>
<dbReference type="GO" id="GO:0008104">
    <property type="term" value="P:intracellular protein localization"/>
    <property type="evidence" value="ECO:0007669"/>
    <property type="project" value="TreeGrafter"/>
</dbReference>
<keyword evidence="10" id="KW-1185">Reference proteome</keyword>
<evidence type="ECO:0000313" key="9">
    <source>
        <dbReference type="EMBL" id="GMI43229.1"/>
    </source>
</evidence>
<sequence>MQRIVHISSLSPNASSTASASPHYTPLVLTTPTSQIPPSVNLDKYGKLLVPPPANLSVFCKTYGSGGVSVRPMTGDDYSNIVDFDDLKEDENFTHGRLNQVAEQGGGYLHKKGGLRTNWTKRYCQVLGAYLFYSVGPTTAPLGCIPLPECGVTVPSREYKTFGEKRNREAGQGYEIILKSGEGGGRGFRVVAGVEELRNDWVELMKSRSLSTLGRDTVVDGSSGASALSAKHFQSHNFDARKYVDSYFQKNPESTTYKHLKALKDIEGRGKDLLKESVVGSYKSFVVAGQKIIDVGAMIEKLGKDVEVVHGVVAEMGKIDWLGDDSGVWSDSDLEDEEEDESEGEDDGTESESEAEGGGGREEEVLDKKLTEAGNAVSGAVSTHQYERAVEEILRFYDELERKEYNNRDNKKAVKELWKEVNKCKELVRERLGKILEFKTIRAEQIMDAGRRSKREVLALADDELELGLMVKMGWGREATMMFCKRRKVGIDEVLHENLGTDDPLVFTSILAGNFFMKIGSHIRDFVRIFGSGNAGLVEPACMAHLVYWVDQEIGRFCDVVGGGRGLGMLRLPGKGEGGEVDGIALAGMLKEAEEGMNERGARTIRRLIEKGGLLKGGPSVVVATNCLEQIFEEAEEQLKGVRLPILGRVAELMKEKLRGSEGHVSAAIDSKYSSLMLV</sequence>
<feature type="domain" description="PH" evidence="8">
    <location>
        <begin position="102"/>
        <end position="210"/>
    </location>
</feature>
<comment type="subcellular location">
    <subcellularLocation>
        <location evidence="2">Cell projection</location>
        <location evidence="2">Growth cone</location>
    </subcellularLocation>
</comment>